<feature type="region of interest" description="Disordered" evidence="10">
    <location>
        <begin position="879"/>
        <end position="1025"/>
    </location>
</feature>
<feature type="region of interest" description="Disordered" evidence="10">
    <location>
        <begin position="1498"/>
        <end position="1570"/>
    </location>
</feature>
<dbReference type="RefSeq" id="WP_141371314.1">
    <property type="nucleotide sequence ID" value="NZ_BJLQ01000032.1"/>
</dbReference>
<evidence type="ECO:0000256" key="6">
    <source>
        <dbReference type="ARBA" id="ARBA00022692"/>
    </source>
</evidence>
<name>A0A4Y3KNV7_9CELL</name>
<evidence type="ECO:0000256" key="1">
    <source>
        <dbReference type="ARBA" id="ARBA00000085"/>
    </source>
</evidence>
<dbReference type="OrthoDB" id="4652229at2"/>
<evidence type="ECO:0000313" key="15">
    <source>
        <dbReference type="Proteomes" id="UP000320461"/>
    </source>
</evidence>
<sequence length="1570" mass="164285">MLRRLGIRAKVLAVLAVPMLVLVLLGVYISVSALDEMNEARATQSVTTTLRAYMPLGQAIDTEYIVSMTSNDPEAIKAAQAATDVALADVRKYTAKLPLDRFPTALVQQFDSVQADYETTLPAARLAVERGGVSSVVRANFQTIERGQLELVAQLAEIFPNREVAAAVTGYRTLSQTSTDLVAELIQGSSLLAGTISPALGAVYQEKVDAVELSRTSAAIALNRMPGDLTLPKGQPTSLFISQRAQLASGELESVQKVDPAAYAAEVEAQTTALVGVAEDAIQQAQVLAAADVDAATQRTYVTVAATILAFVLSLLLALVVSRSIVIPLRRLTSAASDVRERLPQIVEQVATPGEQPDVQLEPIPVNSRDEVGRLAQAFNSMNSTTVRVAQEQAALRGSIAEMFVNVARRDQVLLNRQLSFIDSLERSEEDPNTLANLFRLDHLATRMRRNAESLLVLAGIDSGRRLRDSMPLSDVIRTASSEIEQYDRIELDLQVDPHMLGFNALPAAHLLAELLENATVFSEPETPVTVTTGVSGQFVAVRIRDHGLGMTEEEIVAANAKIVSSGAGDALGAQRLGLFVVGRIAQKLGAAVRLAKAEGGTGTDTTVLLPASLFASNESTAYGAPSIAAEVAAAAAEAPEVAPVDLAALTDGETSLGLPRRRRGEGEPSADSAPIPVASSGLPTRGGGELPARPRKTFDENAIVLPETAVPTLSPDLSSSAPDWAPATLQSVSGTGLPSRAARSASPAITPAAPAAPAPDETPAIPTPAARAGLFSGFRGRSAFGDGEGSDQVRAPWMSLGAHGLPPAAGDVPALAQDDEPAWAPEDSAPTQLEVPGLVPDDEPEAAEAEPAAVSQDWAPTFVEDEAPAEHTYAEQAHAEPTYAEQHEASAAPIAYEDEAVETQTPAAEVAYEPFQAEQSAYEPEHAQPEYAQPEYARSEYAQPADAPLTYEPAGYAQAEHSYDDQPAAQDEPAAAADELAGDEQPAAYEPVGYEQPAAYEPVGYEQPAAYESEGYEPVSFEPAPTAAIGEPLVARAAAPGATADSFPQWEAPSVELAEAVAAQSDETYQPSSEQPAAFAAAPVAEAPRVVTPTPVPYTSYSGYAGWSAAGRAQAEAEQPFDFERTLDEARAWHTGAMPTVAEPAVEAPAAHEPAAYEPAAYEPVAEAPAYEPAAFQPVAEPVSHQQVAEPVAYEPTAYEPVAEPVTHEPVAHEAVQPEQAVEPAAAWQAPVWEAPTEQLAEAVPAEPAAYEAFTVPALAEDEPAQEADPVWAETTPAWGAPAWPSIADGEQGAQSYAPPAAPQPVFEAQPAPVEPQPVAPVQPVAEQPAPAAPWGAAAGFGAAGVSELEHAASEDKGSKKRWGLFGRRKGEQAAAPAASFTPTQASAPAAPSWSSSVPVEQPAPAEPTRQSAWSAPEPPAPHAPAPVAPTPPAAGGWAPPEWAAARQPTPAATTVDVPNPVVPQSVAPRIGTLDDNVAAMLALRSDIQEQALSELSQLSSYRPSVNSSGERLTKRVPTAMPPIAPEPSEAAGQGPQRDPNELRSRLSSFQSGTSRGRQAAGDSPRSSS</sequence>
<dbReference type="InterPro" id="IPR003594">
    <property type="entry name" value="HATPase_dom"/>
</dbReference>
<feature type="compositionally biased region" description="Pro residues" evidence="10">
    <location>
        <begin position="1418"/>
        <end position="1434"/>
    </location>
</feature>
<keyword evidence="5" id="KW-0808">Transferase</keyword>
<feature type="compositionally biased region" description="Low complexity" evidence="10">
    <location>
        <begin position="1071"/>
        <end position="1087"/>
    </location>
</feature>
<feature type="compositionally biased region" description="Polar residues" evidence="10">
    <location>
        <begin position="1503"/>
        <end position="1512"/>
    </location>
</feature>
<evidence type="ECO:0000259" key="12">
    <source>
        <dbReference type="PROSITE" id="PS50109"/>
    </source>
</evidence>
<keyword evidence="4" id="KW-0597">Phosphoprotein</keyword>
<evidence type="ECO:0000256" key="2">
    <source>
        <dbReference type="ARBA" id="ARBA00004370"/>
    </source>
</evidence>
<feature type="compositionally biased region" description="Low complexity" evidence="10">
    <location>
        <begin position="1293"/>
        <end position="1313"/>
    </location>
</feature>
<dbReference type="InterPro" id="IPR003660">
    <property type="entry name" value="HAMP_dom"/>
</dbReference>
<dbReference type="GO" id="GO:0004673">
    <property type="term" value="F:protein histidine kinase activity"/>
    <property type="evidence" value="ECO:0007669"/>
    <property type="project" value="UniProtKB-EC"/>
</dbReference>
<feature type="region of interest" description="Disordered" evidence="10">
    <location>
        <begin position="713"/>
        <end position="859"/>
    </location>
</feature>
<gene>
    <name evidence="14" type="ORF">CGE01nite_25870</name>
</gene>
<reference evidence="14 15" key="1">
    <citation type="submission" date="2019-06" db="EMBL/GenBank/DDBJ databases">
        <title>Whole genome shotgun sequence of Cellulomonas gelida NBRC 3748.</title>
        <authorList>
            <person name="Hosoyama A."/>
            <person name="Uohara A."/>
            <person name="Ohji S."/>
            <person name="Ichikawa N."/>
        </authorList>
    </citation>
    <scope>NUCLEOTIDE SEQUENCE [LARGE SCALE GENOMIC DNA]</scope>
    <source>
        <strain evidence="14 15">NBRC 3748</strain>
    </source>
</reference>
<evidence type="ECO:0000256" key="4">
    <source>
        <dbReference type="ARBA" id="ARBA00022553"/>
    </source>
</evidence>
<feature type="region of interest" description="Disordered" evidence="10">
    <location>
        <begin position="1369"/>
        <end position="1463"/>
    </location>
</feature>
<dbReference type="Pfam" id="PF00672">
    <property type="entry name" value="HAMP"/>
    <property type="match status" value="1"/>
</dbReference>
<dbReference type="EMBL" id="BJLQ01000032">
    <property type="protein sequence ID" value="GEA85336.1"/>
    <property type="molecule type" value="Genomic_DNA"/>
</dbReference>
<feature type="region of interest" description="Disordered" evidence="10">
    <location>
        <begin position="1062"/>
        <end position="1087"/>
    </location>
</feature>
<accession>A0A4Y3KNV7</accession>
<keyword evidence="7" id="KW-0418">Kinase</keyword>
<evidence type="ECO:0000256" key="9">
    <source>
        <dbReference type="ARBA" id="ARBA00023012"/>
    </source>
</evidence>
<keyword evidence="8 11" id="KW-1133">Transmembrane helix</keyword>
<dbReference type="SMART" id="SM00387">
    <property type="entry name" value="HATPase_c"/>
    <property type="match status" value="1"/>
</dbReference>
<dbReference type="InterPro" id="IPR036890">
    <property type="entry name" value="HATPase_C_sf"/>
</dbReference>
<dbReference type="GO" id="GO:0005886">
    <property type="term" value="C:plasma membrane"/>
    <property type="evidence" value="ECO:0007669"/>
    <property type="project" value="TreeGrafter"/>
</dbReference>
<feature type="transmembrane region" description="Helical" evidence="11">
    <location>
        <begin position="12"/>
        <end position="31"/>
    </location>
</feature>
<evidence type="ECO:0000256" key="10">
    <source>
        <dbReference type="SAM" id="MobiDB-lite"/>
    </source>
</evidence>
<feature type="domain" description="HAMP" evidence="13">
    <location>
        <begin position="323"/>
        <end position="391"/>
    </location>
</feature>
<feature type="compositionally biased region" description="Polar residues" evidence="10">
    <location>
        <begin position="1547"/>
        <end position="1558"/>
    </location>
</feature>
<comment type="subcellular location">
    <subcellularLocation>
        <location evidence="2">Membrane</location>
    </subcellularLocation>
</comment>
<dbReference type="SUPFAM" id="SSF55874">
    <property type="entry name" value="ATPase domain of HSP90 chaperone/DNA topoisomerase II/histidine kinase"/>
    <property type="match status" value="1"/>
</dbReference>
<dbReference type="EC" id="2.7.13.3" evidence="3"/>
<organism evidence="14 15">
    <name type="scientific">Cellulomonas gelida</name>
    <dbReference type="NCBI Taxonomy" id="1712"/>
    <lineage>
        <taxon>Bacteria</taxon>
        <taxon>Bacillati</taxon>
        <taxon>Actinomycetota</taxon>
        <taxon>Actinomycetes</taxon>
        <taxon>Micrococcales</taxon>
        <taxon>Cellulomonadaceae</taxon>
        <taxon>Cellulomonas</taxon>
    </lineage>
</organism>
<dbReference type="Proteomes" id="UP000320461">
    <property type="component" value="Unassembled WGS sequence"/>
</dbReference>
<keyword evidence="6 11" id="KW-0812">Transmembrane</keyword>
<feature type="domain" description="Histidine kinase" evidence="12">
    <location>
        <begin position="406"/>
        <end position="614"/>
    </location>
</feature>
<proteinExistence type="predicted"/>
<dbReference type="Gene3D" id="3.30.565.10">
    <property type="entry name" value="Histidine kinase-like ATPase, C-terminal domain"/>
    <property type="match status" value="1"/>
</dbReference>
<evidence type="ECO:0000259" key="13">
    <source>
        <dbReference type="PROSITE" id="PS50885"/>
    </source>
</evidence>
<evidence type="ECO:0000256" key="7">
    <source>
        <dbReference type="ARBA" id="ARBA00022777"/>
    </source>
</evidence>
<evidence type="ECO:0000256" key="8">
    <source>
        <dbReference type="ARBA" id="ARBA00022989"/>
    </source>
</evidence>
<comment type="caution">
    <text evidence="14">The sequence shown here is derived from an EMBL/GenBank/DDBJ whole genome shotgun (WGS) entry which is preliminary data.</text>
</comment>
<evidence type="ECO:0000256" key="3">
    <source>
        <dbReference type="ARBA" id="ARBA00012438"/>
    </source>
</evidence>
<dbReference type="InterPro" id="IPR005467">
    <property type="entry name" value="His_kinase_dom"/>
</dbReference>
<feature type="region of interest" description="Disordered" evidence="10">
    <location>
        <begin position="1277"/>
        <end position="1320"/>
    </location>
</feature>
<feature type="compositionally biased region" description="Low complexity" evidence="10">
    <location>
        <begin position="1435"/>
        <end position="1456"/>
    </location>
</feature>
<feature type="compositionally biased region" description="Low complexity" evidence="10">
    <location>
        <begin position="739"/>
        <end position="771"/>
    </location>
</feature>
<dbReference type="PROSITE" id="PS50109">
    <property type="entry name" value="HIS_KIN"/>
    <property type="match status" value="1"/>
</dbReference>
<dbReference type="Pfam" id="PF02518">
    <property type="entry name" value="HATPase_c"/>
    <property type="match status" value="1"/>
</dbReference>
<dbReference type="GO" id="GO:0000160">
    <property type="term" value="P:phosphorelay signal transduction system"/>
    <property type="evidence" value="ECO:0007669"/>
    <property type="project" value="UniProtKB-KW"/>
</dbReference>
<dbReference type="CDD" id="cd06225">
    <property type="entry name" value="HAMP"/>
    <property type="match status" value="1"/>
</dbReference>
<dbReference type="PANTHER" id="PTHR45436:SF5">
    <property type="entry name" value="SENSOR HISTIDINE KINASE TRCS"/>
    <property type="match status" value="1"/>
</dbReference>
<keyword evidence="11" id="KW-0472">Membrane</keyword>
<dbReference type="Gene3D" id="6.10.340.10">
    <property type="match status" value="1"/>
</dbReference>
<dbReference type="InterPro" id="IPR050428">
    <property type="entry name" value="TCS_sensor_his_kinase"/>
</dbReference>
<comment type="catalytic activity">
    <reaction evidence="1">
        <text>ATP + protein L-histidine = ADP + protein N-phospho-L-histidine.</text>
        <dbReference type="EC" id="2.7.13.3"/>
    </reaction>
</comment>
<dbReference type="PANTHER" id="PTHR45436">
    <property type="entry name" value="SENSOR HISTIDINE KINASE YKOH"/>
    <property type="match status" value="1"/>
</dbReference>
<evidence type="ECO:0000256" key="5">
    <source>
        <dbReference type="ARBA" id="ARBA00022679"/>
    </source>
</evidence>
<feature type="region of interest" description="Disordered" evidence="10">
    <location>
        <begin position="646"/>
        <end position="696"/>
    </location>
</feature>
<evidence type="ECO:0000313" key="14">
    <source>
        <dbReference type="EMBL" id="GEA85336.1"/>
    </source>
</evidence>
<protein>
    <recommendedName>
        <fullName evidence="3">histidine kinase</fullName>
        <ecNumber evidence="3">2.7.13.3</ecNumber>
    </recommendedName>
</protein>
<dbReference type="SMART" id="SM00304">
    <property type="entry name" value="HAMP"/>
    <property type="match status" value="1"/>
</dbReference>
<feature type="compositionally biased region" description="Low complexity" evidence="10">
    <location>
        <begin position="1374"/>
        <end position="1398"/>
    </location>
</feature>
<feature type="compositionally biased region" description="Low complexity" evidence="10">
    <location>
        <begin position="966"/>
        <end position="986"/>
    </location>
</feature>
<keyword evidence="15" id="KW-1185">Reference proteome</keyword>
<keyword evidence="9" id="KW-0902">Two-component regulatory system</keyword>
<dbReference type="PROSITE" id="PS50885">
    <property type="entry name" value="HAMP"/>
    <property type="match status" value="1"/>
</dbReference>
<evidence type="ECO:0000256" key="11">
    <source>
        <dbReference type="SAM" id="Phobius"/>
    </source>
</evidence>